<dbReference type="AlphaFoldDB" id="G8TWF7"/>
<dbReference type="HOGENOM" id="CLU_1980449_0_0_9"/>
<evidence type="ECO:0000313" key="2">
    <source>
        <dbReference type="Proteomes" id="UP000005439"/>
    </source>
</evidence>
<dbReference type="PANTHER" id="PTHR38433:SF1">
    <property type="entry name" value="DUF1641 DOMAIN-CONTAINING PROTEIN"/>
    <property type="match status" value="1"/>
</dbReference>
<dbReference type="InterPro" id="IPR012440">
    <property type="entry name" value="DUF1641"/>
</dbReference>
<reference evidence="2" key="1">
    <citation type="submission" date="2011-12" db="EMBL/GenBank/DDBJ databases">
        <title>The complete genome of chromosome of Sulfobacillus acidophilus DSM 10332.</title>
        <authorList>
            <person name="Lucas S."/>
            <person name="Han J."/>
            <person name="Lapidus A."/>
            <person name="Bruce D."/>
            <person name="Goodwin L."/>
            <person name="Pitluck S."/>
            <person name="Peters L."/>
            <person name="Kyrpides N."/>
            <person name="Mavromatis K."/>
            <person name="Ivanova N."/>
            <person name="Mikhailova N."/>
            <person name="Chertkov O."/>
            <person name="Saunders E."/>
            <person name="Detter J.C."/>
            <person name="Tapia R."/>
            <person name="Han C."/>
            <person name="Land M."/>
            <person name="Hauser L."/>
            <person name="Markowitz V."/>
            <person name="Cheng J.-F."/>
            <person name="Hugenholtz P."/>
            <person name="Woyke T."/>
            <person name="Wu D."/>
            <person name="Pukall R."/>
            <person name="Gehrich-Schroeter G."/>
            <person name="Schneider S."/>
            <person name="Klenk H.-P."/>
            <person name="Eisen J.A."/>
        </authorList>
    </citation>
    <scope>NUCLEOTIDE SEQUENCE [LARGE SCALE GENOMIC DNA]</scope>
    <source>
        <strain evidence="2">ATCC 700253 / DSM 10332 / NAL</strain>
    </source>
</reference>
<reference evidence="1 2" key="2">
    <citation type="journal article" date="2012" name="Stand. Genomic Sci.">
        <title>Complete genome sequence of the moderately thermophilic mineral-sulfide-oxidizing firmicute Sulfobacillus acidophilus type strain (NAL(T)).</title>
        <authorList>
            <person name="Anderson I."/>
            <person name="Chertkov O."/>
            <person name="Chen A."/>
            <person name="Saunders E."/>
            <person name="Lapidus A."/>
            <person name="Nolan M."/>
            <person name="Lucas S."/>
            <person name="Hammon N."/>
            <person name="Deshpande S."/>
            <person name="Cheng J.F."/>
            <person name="Han C."/>
            <person name="Tapia R."/>
            <person name="Goodwin L.A."/>
            <person name="Pitluck S."/>
            <person name="Liolios K."/>
            <person name="Pagani I."/>
            <person name="Ivanova N."/>
            <person name="Mikhailova N."/>
            <person name="Pati A."/>
            <person name="Palaniappan K."/>
            <person name="Land M."/>
            <person name="Pan C."/>
            <person name="Rohde M."/>
            <person name="Pukall R."/>
            <person name="Goker M."/>
            <person name="Detter J.C."/>
            <person name="Woyke T."/>
            <person name="Bristow J."/>
            <person name="Eisen J.A."/>
            <person name="Markowitz V."/>
            <person name="Hugenholtz P."/>
            <person name="Kyrpides N.C."/>
            <person name="Klenk H.P."/>
            <person name="Mavromatis K."/>
        </authorList>
    </citation>
    <scope>NUCLEOTIDE SEQUENCE [LARGE SCALE GENOMIC DNA]</scope>
    <source>
        <strain evidence="2">ATCC 700253 / DSM 10332 / NAL</strain>
    </source>
</reference>
<dbReference type="Proteomes" id="UP000005439">
    <property type="component" value="Chromosome"/>
</dbReference>
<dbReference type="STRING" id="679936.Sulac_1358"/>
<name>G8TWF7_SULAD</name>
<evidence type="ECO:0008006" key="3">
    <source>
        <dbReference type="Google" id="ProtNLM"/>
    </source>
</evidence>
<dbReference type="KEGG" id="sap:Sulac_1358"/>
<dbReference type="PATRIC" id="fig|679936.5.peg.1423"/>
<dbReference type="PANTHER" id="PTHR38433">
    <property type="match status" value="1"/>
</dbReference>
<proteinExistence type="predicted"/>
<keyword evidence="2" id="KW-1185">Reference proteome</keyword>
<organism evidence="1 2">
    <name type="scientific">Sulfobacillus acidophilus (strain ATCC 700253 / DSM 10332 / NAL)</name>
    <dbReference type="NCBI Taxonomy" id="679936"/>
    <lineage>
        <taxon>Bacteria</taxon>
        <taxon>Bacillati</taxon>
        <taxon>Bacillota</taxon>
        <taxon>Clostridia</taxon>
        <taxon>Eubacteriales</taxon>
        <taxon>Clostridiales Family XVII. Incertae Sedis</taxon>
        <taxon>Sulfobacillus</taxon>
    </lineage>
</organism>
<sequence length="146" mass="15755">MAKAVTTRIPGGQVDKSNDLLDPEVLHDVARLVKALKSSGVLPMVTALLEQRDDVLAILMRVVNTPDVKRTIVQIEGLLQTLRRLSPGFTGAVQSGLERGLAEASRESDGSMTVFSLLKALRNPDIARAIRVSLAFLEGFGHQIGE</sequence>
<evidence type="ECO:0000313" key="1">
    <source>
        <dbReference type="EMBL" id="AEW04855.1"/>
    </source>
</evidence>
<dbReference type="Pfam" id="PF07849">
    <property type="entry name" value="DUF1641"/>
    <property type="match status" value="1"/>
</dbReference>
<dbReference type="EMBL" id="CP003179">
    <property type="protein sequence ID" value="AEW04855.1"/>
    <property type="molecule type" value="Genomic_DNA"/>
</dbReference>
<gene>
    <name evidence="1" type="ordered locus">Sulac_1358</name>
</gene>
<protein>
    <recommendedName>
        <fullName evidence="3">DUF1641 domain-containing protein</fullName>
    </recommendedName>
</protein>
<accession>G8TWF7</accession>